<evidence type="ECO:0000313" key="1">
    <source>
        <dbReference type="EMBL" id="CAB4149779.1"/>
    </source>
</evidence>
<evidence type="ECO:0000313" key="3">
    <source>
        <dbReference type="EMBL" id="CAB4182470.1"/>
    </source>
</evidence>
<protein>
    <submittedName>
        <fullName evidence="5">Uncharacterized protein</fullName>
    </submittedName>
</protein>
<dbReference type="EMBL" id="LR798373">
    <property type="protein sequence ID" value="CAB5227329.1"/>
    <property type="molecule type" value="Genomic_DNA"/>
</dbReference>
<dbReference type="EMBL" id="LR797378">
    <property type="protein sequence ID" value="CAB4211725.1"/>
    <property type="molecule type" value="Genomic_DNA"/>
</dbReference>
<evidence type="ECO:0000313" key="6">
    <source>
        <dbReference type="EMBL" id="CAB5227329.1"/>
    </source>
</evidence>
<evidence type="ECO:0000313" key="2">
    <source>
        <dbReference type="EMBL" id="CAB4170132.1"/>
    </source>
</evidence>
<proteinExistence type="predicted"/>
<name>A0A6J5SCX6_9CAUD</name>
<reference evidence="5" key="1">
    <citation type="submission" date="2020-05" db="EMBL/GenBank/DDBJ databases">
        <authorList>
            <person name="Chiriac C."/>
            <person name="Salcher M."/>
            <person name="Ghai R."/>
            <person name="Kavagutti S V."/>
        </authorList>
    </citation>
    <scope>NUCLEOTIDE SEQUENCE</scope>
</reference>
<dbReference type="EMBL" id="LR796851">
    <property type="protein sequence ID" value="CAB4170132.1"/>
    <property type="molecule type" value="Genomic_DNA"/>
</dbReference>
<sequence length="114" mass="12404">MEVNGVDAEEEMLDIPPAFHSVVKQYGREMFALVMNAGMGGEAAKVLSAFIQKHQSMHSAHALGVLASSFNQISNAYVKQMGWSEELVAQCDRDCQLAHKNQIIVPGSSILLNS</sequence>
<gene>
    <name evidence="3" type="ORF">UFOVP1079_23</name>
    <name evidence="4" type="ORF">UFOVP1320_27</name>
    <name evidence="5" type="ORF">UFOVP1431_28</name>
    <name evidence="6" type="ORF">UFOVP1527_29</name>
    <name evidence="1" type="ORF">UFOVP548_42</name>
    <name evidence="2" type="ORF">UFOVP904_42</name>
</gene>
<dbReference type="EMBL" id="LR797037">
    <property type="protein sequence ID" value="CAB4182470.1"/>
    <property type="molecule type" value="Genomic_DNA"/>
</dbReference>
<organism evidence="5">
    <name type="scientific">uncultured Caudovirales phage</name>
    <dbReference type="NCBI Taxonomy" id="2100421"/>
    <lineage>
        <taxon>Viruses</taxon>
        <taxon>Duplodnaviria</taxon>
        <taxon>Heunggongvirae</taxon>
        <taxon>Uroviricota</taxon>
        <taxon>Caudoviricetes</taxon>
        <taxon>Peduoviridae</taxon>
        <taxon>Maltschvirus</taxon>
        <taxon>Maltschvirus maltsch</taxon>
    </lineage>
</organism>
<accession>A0A6J5SCX6</accession>
<evidence type="ECO:0000313" key="4">
    <source>
        <dbReference type="EMBL" id="CAB4197698.1"/>
    </source>
</evidence>
<evidence type="ECO:0000313" key="5">
    <source>
        <dbReference type="EMBL" id="CAB4211725.1"/>
    </source>
</evidence>
<dbReference type="EMBL" id="LR797269">
    <property type="protein sequence ID" value="CAB4197698.1"/>
    <property type="molecule type" value="Genomic_DNA"/>
</dbReference>
<dbReference type="EMBL" id="LR796520">
    <property type="protein sequence ID" value="CAB4149779.1"/>
    <property type="molecule type" value="Genomic_DNA"/>
</dbReference>